<gene>
    <name evidence="2" type="ORF">LN736_06900</name>
</gene>
<dbReference type="EMBL" id="JAJJPB010000006">
    <property type="protein sequence ID" value="MCC9294582.1"/>
    <property type="molecule type" value="Genomic_DNA"/>
</dbReference>
<protein>
    <submittedName>
        <fullName evidence="2">SGNH/GDSL hydrolase family protein</fullName>
    </submittedName>
</protein>
<evidence type="ECO:0000259" key="1">
    <source>
        <dbReference type="Pfam" id="PF13472"/>
    </source>
</evidence>
<accession>A0ABS8N466</accession>
<dbReference type="Gene3D" id="3.40.50.1110">
    <property type="entry name" value="SGNH hydrolase"/>
    <property type="match status" value="1"/>
</dbReference>
<keyword evidence="2" id="KW-0378">Hydrolase</keyword>
<dbReference type="PANTHER" id="PTHR30383:SF5">
    <property type="entry name" value="SGNH HYDROLASE-TYPE ESTERASE DOMAIN-CONTAINING PROTEIN"/>
    <property type="match status" value="1"/>
</dbReference>
<dbReference type="InterPro" id="IPR013830">
    <property type="entry name" value="SGNH_hydro"/>
</dbReference>
<comment type="caution">
    <text evidence="2">The sequence shown here is derived from an EMBL/GenBank/DDBJ whole genome shotgun (WGS) entry which is preliminary data.</text>
</comment>
<dbReference type="GO" id="GO:0016787">
    <property type="term" value="F:hydrolase activity"/>
    <property type="evidence" value="ECO:0007669"/>
    <property type="project" value="UniProtKB-KW"/>
</dbReference>
<dbReference type="SUPFAM" id="SSF52266">
    <property type="entry name" value="SGNH hydrolase"/>
    <property type="match status" value="1"/>
</dbReference>
<dbReference type="Pfam" id="PF13472">
    <property type="entry name" value="Lipase_GDSL_2"/>
    <property type="match status" value="1"/>
</dbReference>
<evidence type="ECO:0000313" key="3">
    <source>
        <dbReference type="Proteomes" id="UP001165422"/>
    </source>
</evidence>
<dbReference type="PANTHER" id="PTHR30383">
    <property type="entry name" value="THIOESTERASE 1/PROTEASE 1/LYSOPHOSPHOLIPASE L1"/>
    <property type="match status" value="1"/>
</dbReference>
<keyword evidence="3" id="KW-1185">Reference proteome</keyword>
<proteinExistence type="predicted"/>
<feature type="domain" description="SGNH hydrolase-type esterase" evidence="1">
    <location>
        <begin position="11"/>
        <end position="218"/>
    </location>
</feature>
<name>A0ABS8N466_9CLOT</name>
<sequence length="237" mass="27232">MKTKESYNLVAFGDSITKGVIYDSRRARYSRLKDCFASIVGRSFKGTVCNAGRFGSTIKRGISKMYTDVIIKTPDIVLIEFGGNDCDFDWGDIAKDPDSKHRPKTDISTFNDMLSNMICTFKESGIIPMLMTLPPLDYKRYFNWITKGDKTAEKNVLKWLGSEVKIYNWHRTYSEMITKVAHRTKTTLIDVRSEILKQNDYNKFLCIDGIHPNLEGHSLIAHIILNFLKDNYSFLLL</sequence>
<evidence type="ECO:0000313" key="2">
    <source>
        <dbReference type="EMBL" id="MCC9294582.1"/>
    </source>
</evidence>
<dbReference type="CDD" id="cd00229">
    <property type="entry name" value="SGNH_hydrolase"/>
    <property type="match status" value="1"/>
</dbReference>
<dbReference type="RefSeq" id="WP_150355450.1">
    <property type="nucleotide sequence ID" value="NZ_JAJJPB010000006.1"/>
</dbReference>
<dbReference type="InterPro" id="IPR036514">
    <property type="entry name" value="SGNH_hydro_sf"/>
</dbReference>
<dbReference type="Proteomes" id="UP001165422">
    <property type="component" value="Unassembled WGS sequence"/>
</dbReference>
<dbReference type="InterPro" id="IPR051532">
    <property type="entry name" value="Ester_Hydrolysis_Enzymes"/>
</dbReference>
<reference evidence="2" key="1">
    <citation type="submission" date="2021-11" db="EMBL/GenBank/DDBJ databases">
        <authorList>
            <person name="Qingchun L."/>
            <person name="Dong Z."/>
            <person name="Zongwei Q."/>
            <person name="Jia Z."/>
            <person name="Duotao L."/>
        </authorList>
    </citation>
    <scope>NUCLEOTIDE SEQUENCE</scope>
    <source>
        <strain evidence="2">WLY-B-L2</strain>
    </source>
</reference>
<organism evidence="2 3">
    <name type="scientific">Clostridium aromativorans</name>
    <dbReference type="NCBI Taxonomy" id="2836848"/>
    <lineage>
        <taxon>Bacteria</taxon>
        <taxon>Bacillati</taxon>
        <taxon>Bacillota</taxon>
        <taxon>Clostridia</taxon>
        <taxon>Eubacteriales</taxon>
        <taxon>Clostridiaceae</taxon>
        <taxon>Clostridium</taxon>
    </lineage>
</organism>